<name>A0A6M3JYU4_9ZZZZ</name>
<organism evidence="2">
    <name type="scientific">viral metagenome</name>
    <dbReference type="NCBI Taxonomy" id="1070528"/>
    <lineage>
        <taxon>unclassified sequences</taxon>
        <taxon>metagenomes</taxon>
        <taxon>organismal metagenomes</taxon>
    </lineage>
</organism>
<evidence type="ECO:0000313" key="2">
    <source>
        <dbReference type="EMBL" id="QJA75253.1"/>
    </source>
</evidence>
<gene>
    <name evidence="2" type="ORF">MM415A01848_0006</name>
    <name evidence="1" type="ORF">MM415B00170_0057</name>
</gene>
<dbReference type="SUPFAM" id="SSF51126">
    <property type="entry name" value="Pectin lyase-like"/>
    <property type="match status" value="1"/>
</dbReference>
<dbReference type="EMBL" id="MT141575">
    <property type="protein sequence ID" value="QJA67748.1"/>
    <property type="molecule type" value="Genomic_DNA"/>
</dbReference>
<dbReference type="AlphaFoldDB" id="A0A6M3JYU4"/>
<sequence>MRYRMILISIVLLLIGVQTASAISAFDIRWGTDLNSNMASNTLKQWAEGIEGRVGSNIGTGNIYYVDSNVTVEGDGKSWANARNTLDEAVGLCTADNGDVIFLAPGHTETLGAAANEVDIDVAGVKVFAIGSGKLRALFDFTAATTTAFVIGADDVSVINCQFLANVTDVPEAIAIEAGAEQVTISNCLFYANLEGTDEFLVCIDSQGAASDRLTVTNCHFAMGAGAAVAAIQTLDSDYSIIASNIVFGDYSTACIYNKTTASNHIVIAGNLLFNGTIGAAGGLNTEPCIELVATTTGIVADNYVACNVAVDDDAIIGVAMFLFENMYSETASSTVGIKTAAGS</sequence>
<protein>
    <recommendedName>
        <fullName evidence="3">Pectate lyase</fullName>
    </recommendedName>
</protein>
<accession>A0A6M3JYU4</accession>
<dbReference type="EMBL" id="MT142151">
    <property type="protein sequence ID" value="QJA75253.1"/>
    <property type="molecule type" value="Genomic_DNA"/>
</dbReference>
<proteinExistence type="predicted"/>
<dbReference type="InterPro" id="IPR011050">
    <property type="entry name" value="Pectin_lyase_fold/virulence"/>
</dbReference>
<reference evidence="2" key="1">
    <citation type="submission" date="2020-03" db="EMBL/GenBank/DDBJ databases">
        <title>The deep terrestrial virosphere.</title>
        <authorList>
            <person name="Holmfeldt K."/>
            <person name="Nilsson E."/>
            <person name="Simone D."/>
            <person name="Lopez-Fernandez M."/>
            <person name="Wu X."/>
            <person name="de Brujin I."/>
            <person name="Lundin D."/>
            <person name="Andersson A."/>
            <person name="Bertilsson S."/>
            <person name="Dopson M."/>
        </authorList>
    </citation>
    <scope>NUCLEOTIDE SEQUENCE</scope>
    <source>
        <strain evidence="2">MM415A01848</strain>
        <strain evidence="1">MM415B00170</strain>
    </source>
</reference>
<evidence type="ECO:0000313" key="1">
    <source>
        <dbReference type="EMBL" id="QJA67748.1"/>
    </source>
</evidence>
<evidence type="ECO:0008006" key="3">
    <source>
        <dbReference type="Google" id="ProtNLM"/>
    </source>
</evidence>